<gene>
    <name evidence="2" type="ORF">AVDCRST_MAG86-1165</name>
</gene>
<name>A0A6J4V897_9DEIN</name>
<dbReference type="Pfam" id="PF03450">
    <property type="entry name" value="CO_deh_flav_C"/>
    <property type="match status" value="1"/>
</dbReference>
<dbReference type="PROSITE" id="PS51387">
    <property type="entry name" value="FAD_PCMH"/>
    <property type="match status" value="1"/>
</dbReference>
<accession>A0A6J4V897</accession>
<protein>
    <submittedName>
        <fullName evidence="2">Periplasmic aromatic aldehyde oxidoreductase, FAD binding subunit YagS</fullName>
    </submittedName>
</protein>
<dbReference type="InterPro" id="IPR016167">
    <property type="entry name" value="FAD-bd_PCMH_sub1"/>
</dbReference>
<organism evidence="2">
    <name type="scientific">uncultured Truepera sp</name>
    <dbReference type="NCBI Taxonomy" id="543023"/>
    <lineage>
        <taxon>Bacteria</taxon>
        <taxon>Thermotogati</taxon>
        <taxon>Deinococcota</taxon>
        <taxon>Deinococci</taxon>
        <taxon>Trueperales</taxon>
        <taxon>Trueperaceae</taxon>
        <taxon>Truepera</taxon>
        <taxon>environmental samples</taxon>
    </lineage>
</organism>
<dbReference type="InterPro" id="IPR036683">
    <property type="entry name" value="CO_DH_flav_C_dom_sf"/>
</dbReference>
<dbReference type="PANTHER" id="PTHR42659:SF1">
    <property type="entry name" value="OXIDOREDUCTASE"/>
    <property type="match status" value="1"/>
</dbReference>
<dbReference type="GO" id="GO:0071949">
    <property type="term" value="F:FAD binding"/>
    <property type="evidence" value="ECO:0007669"/>
    <property type="project" value="InterPro"/>
</dbReference>
<dbReference type="InterPro" id="IPR051312">
    <property type="entry name" value="Diverse_Substr_Oxidored"/>
</dbReference>
<dbReference type="AlphaFoldDB" id="A0A6J4V897"/>
<dbReference type="InterPro" id="IPR016169">
    <property type="entry name" value="FAD-bd_PCMH_sub2"/>
</dbReference>
<dbReference type="SUPFAM" id="SSF55447">
    <property type="entry name" value="CO dehydrogenase flavoprotein C-terminal domain-like"/>
    <property type="match status" value="1"/>
</dbReference>
<dbReference type="Gene3D" id="3.30.390.50">
    <property type="entry name" value="CO dehydrogenase flavoprotein, C-terminal domain"/>
    <property type="match status" value="1"/>
</dbReference>
<dbReference type="PANTHER" id="PTHR42659">
    <property type="entry name" value="XANTHINE DEHYDROGENASE SUBUNIT C-RELATED"/>
    <property type="match status" value="1"/>
</dbReference>
<feature type="domain" description="FAD-binding PCMH-type" evidence="1">
    <location>
        <begin position="1"/>
        <end position="215"/>
    </location>
</feature>
<sequence>MQPFRYTRPIQVQDALEIVAGEEDAAFIAGGTALVNQLRSGERRTTHLVDITDLPLVGLEVTRQGVRLSALERGTAGDERVRAGYPVVAEALLAGASPQIRNMATPGGNLLQGLRTPFYREAVLEGQREQVSTGETSDSGYRYGPIFSTGTGVYGSDLGVSLAALDAVVVAEGAGGERRLPVTEFYREPSPDKPRETFLEHGELITAIEIPASPAAARSTYLKVRERASYAYLVVSVAAALELEGDTVRSSRLALGGVAAVPWRAEAAERTLAGQRLSRDVIEAAAQAAVSGARPSPQNAYKVELVRRAVIRALETLGGRA</sequence>
<dbReference type="Pfam" id="PF00941">
    <property type="entry name" value="FAD_binding_5"/>
    <property type="match status" value="1"/>
</dbReference>
<proteinExistence type="predicted"/>
<evidence type="ECO:0000313" key="2">
    <source>
        <dbReference type="EMBL" id="CAA9567189.1"/>
    </source>
</evidence>
<dbReference type="InterPro" id="IPR002346">
    <property type="entry name" value="Mopterin_DH_FAD-bd"/>
</dbReference>
<dbReference type="SUPFAM" id="SSF56176">
    <property type="entry name" value="FAD-binding/transporter-associated domain-like"/>
    <property type="match status" value="1"/>
</dbReference>
<dbReference type="EMBL" id="CADCWP010000085">
    <property type="protein sequence ID" value="CAA9567189.1"/>
    <property type="molecule type" value="Genomic_DNA"/>
</dbReference>
<dbReference type="SMART" id="SM01092">
    <property type="entry name" value="CO_deh_flav_C"/>
    <property type="match status" value="1"/>
</dbReference>
<dbReference type="InterPro" id="IPR005107">
    <property type="entry name" value="CO_DH_flav_C"/>
</dbReference>
<dbReference type="InterPro" id="IPR036318">
    <property type="entry name" value="FAD-bd_PCMH-like_sf"/>
</dbReference>
<dbReference type="InterPro" id="IPR016166">
    <property type="entry name" value="FAD-bd_PCMH"/>
</dbReference>
<dbReference type="Gene3D" id="3.30.43.10">
    <property type="entry name" value="Uridine Diphospho-n-acetylenolpyruvylglucosamine Reductase, domain 2"/>
    <property type="match status" value="1"/>
</dbReference>
<dbReference type="Gene3D" id="3.30.465.10">
    <property type="match status" value="1"/>
</dbReference>
<dbReference type="GO" id="GO:0016491">
    <property type="term" value="F:oxidoreductase activity"/>
    <property type="evidence" value="ECO:0007669"/>
    <property type="project" value="InterPro"/>
</dbReference>
<reference evidence="2" key="1">
    <citation type="submission" date="2020-02" db="EMBL/GenBank/DDBJ databases">
        <authorList>
            <person name="Meier V. D."/>
        </authorList>
    </citation>
    <scope>NUCLEOTIDE SEQUENCE</scope>
    <source>
        <strain evidence="2">AVDCRST_MAG86</strain>
    </source>
</reference>
<evidence type="ECO:0000259" key="1">
    <source>
        <dbReference type="PROSITE" id="PS51387"/>
    </source>
</evidence>